<evidence type="ECO:0000313" key="3">
    <source>
        <dbReference type="EMBL" id="MBM9476885.1"/>
    </source>
</evidence>
<feature type="transmembrane region" description="Helical" evidence="2">
    <location>
        <begin position="43"/>
        <end position="62"/>
    </location>
</feature>
<evidence type="ECO:0000256" key="2">
    <source>
        <dbReference type="SAM" id="Phobius"/>
    </source>
</evidence>
<keyword evidence="2" id="KW-0812">Transmembrane</keyword>
<evidence type="ECO:0000256" key="1">
    <source>
        <dbReference type="SAM" id="MobiDB-lite"/>
    </source>
</evidence>
<gene>
    <name evidence="3" type="ORF">JL107_10545</name>
</gene>
<name>A0A938YFT9_9ACTN</name>
<feature type="compositionally biased region" description="Low complexity" evidence="1">
    <location>
        <begin position="89"/>
        <end position="126"/>
    </location>
</feature>
<keyword evidence="4" id="KW-1185">Reference proteome</keyword>
<protein>
    <submittedName>
        <fullName evidence="3">Uncharacterized protein</fullName>
    </submittedName>
</protein>
<feature type="region of interest" description="Disordered" evidence="1">
    <location>
        <begin position="77"/>
        <end position="136"/>
    </location>
</feature>
<dbReference type="AlphaFoldDB" id="A0A938YFT9"/>
<dbReference type="EMBL" id="JAERWL010000009">
    <property type="protein sequence ID" value="MBM9476885.1"/>
    <property type="molecule type" value="Genomic_DNA"/>
</dbReference>
<keyword evidence="2" id="KW-0472">Membrane</keyword>
<keyword evidence="2" id="KW-1133">Transmembrane helix</keyword>
<comment type="caution">
    <text evidence="3">The sequence shown here is derived from an EMBL/GenBank/DDBJ whole genome shotgun (WGS) entry which is preliminary data.</text>
</comment>
<sequence>MSALATVGEVAVDLVHRAGVAVVLAQPGDPDPSNGKGPEWGKAAPIGLLVIALLCIALFFLVKSMNKRIKRVPTSFAPAAPASTQSEDGAAAAGASSAAAPAGSTGTAAPAPAAPAGSGSGSTPAADGTRPGGTTD</sequence>
<dbReference type="RefSeq" id="WP_205257003.1">
    <property type="nucleotide sequence ID" value="NZ_BAAAPV010000001.1"/>
</dbReference>
<organism evidence="3 4">
    <name type="scientific">Nakamurella flavida</name>
    <dbReference type="NCBI Taxonomy" id="363630"/>
    <lineage>
        <taxon>Bacteria</taxon>
        <taxon>Bacillati</taxon>
        <taxon>Actinomycetota</taxon>
        <taxon>Actinomycetes</taxon>
        <taxon>Nakamurellales</taxon>
        <taxon>Nakamurellaceae</taxon>
        <taxon>Nakamurella</taxon>
    </lineage>
</organism>
<reference evidence="3" key="1">
    <citation type="submission" date="2021-01" db="EMBL/GenBank/DDBJ databases">
        <title>KCTC 19127 draft genome.</title>
        <authorList>
            <person name="An D."/>
        </authorList>
    </citation>
    <scope>NUCLEOTIDE SEQUENCE</scope>
    <source>
        <strain evidence="3">KCTC 19127</strain>
    </source>
</reference>
<dbReference type="Proteomes" id="UP000663801">
    <property type="component" value="Unassembled WGS sequence"/>
</dbReference>
<accession>A0A938YFT9</accession>
<proteinExistence type="predicted"/>
<evidence type="ECO:0000313" key="4">
    <source>
        <dbReference type="Proteomes" id="UP000663801"/>
    </source>
</evidence>